<dbReference type="GO" id="GO:0008106">
    <property type="term" value="F:alcohol dehydrogenase (NADP+) activity"/>
    <property type="evidence" value="ECO:0007669"/>
    <property type="project" value="TreeGrafter"/>
</dbReference>
<dbReference type="InterPro" id="IPR056798">
    <property type="entry name" value="ADH_Fe_C"/>
</dbReference>
<dbReference type="GO" id="GO:1990002">
    <property type="term" value="F:methylglyoxal reductase (NADPH) (acetol producing) activity"/>
    <property type="evidence" value="ECO:0007669"/>
    <property type="project" value="TreeGrafter"/>
</dbReference>
<dbReference type="InterPro" id="IPR001670">
    <property type="entry name" value="ADH_Fe/GldA"/>
</dbReference>
<dbReference type="RefSeq" id="WP_077753415.1">
    <property type="nucleotide sequence ID" value="NZ_CP014782.1"/>
</dbReference>
<dbReference type="KEGG" id="spsw:Sps_03218"/>
<evidence type="ECO:0000256" key="2">
    <source>
        <dbReference type="ARBA" id="ARBA00007358"/>
    </source>
</evidence>
<protein>
    <submittedName>
        <fullName evidence="6">Fe-dependent oxidoreductase, alcohol dehydrogenase</fullName>
    </submittedName>
</protein>
<proteinExistence type="inferred from homology"/>
<dbReference type="Gene3D" id="3.40.50.1970">
    <property type="match status" value="1"/>
</dbReference>
<sequence length="385" mass="42425">MFNFDYYNPTRISFGEGKISELDKLVPQDAKVLVLFGGSSARKTGTLDEVKQALGQRELLEFGGIEPNPTYETLMQAVEVVKTEQIDFLLAVGGGSVIDGTKFVAAAAVFDGEPWDILLNWGANVTQAMPFGTVLTLPATGSEMNNASVVTRKSLKAKLPFRNDLVYPQFSVLDPTKTFTLPERQVANGVVDAFVHITEQYLTYPVNAAVQDRIAEGLLQTLIELGPQVLVNPDDYDIRANLMWVATTALNGTIGSGVPHDWATHMIGHELTALYDMDHARTLAVILPSLLTLTKEAKREKLLQFAHRVWHVDQGSDDEKIELAITKTRDFFEAMGIPTRLSDYDLGKQDIDVVIGQLEEHGMVALGEHENIDLAMSRDILTLAL</sequence>
<keyword evidence="7" id="KW-1185">Reference proteome</keyword>
<dbReference type="SUPFAM" id="SSF56796">
    <property type="entry name" value="Dehydroquinate synthase-like"/>
    <property type="match status" value="1"/>
</dbReference>
<feature type="domain" description="Alcohol dehydrogenase iron-type/glycerol dehydrogenase GldA" evidence="4">
    <location>
        <begin position="9"/>
        <end position="175"/>
    </location>
</feature>
<dbReference type="STRING" id="225848.Sps_03218"/>
<evidence type="ECO:0000256" key="1">
    <source>
        <dbReference type="ARBA" id="ARBA00001962"/>
    </source>
</evidence>
<comment type="similarity">
    <text evidence="2">Belongs to the iron-containing alcohol dehydrogenase family.</text>
</comment>
<keyword evidence="3" id="KW-0560">Oxidoreductase</keyword>
<dbReference type="InterPro" id="IPR018211">
    <property type="entry name" value="ADH_Fe_CS"/>
</dbReference>
<dbReference type="GO" id="GO:1990362">
    <property type="term" value="F:butanol dehydrogenase (NAD+) activity"/>
    <property type="evidence" value="ECO:0007669"/>
    <property type="project" value="InterPro"/>
</dbReference>
<dbReference type="CDD" id="cd08187">
    <property type="entry name" value="BDH"/>
    <property type="match status" value="1"/>
</dbReference>
<dbReference type="OrthoDB" id="9815791at2"/>
<dbReference type="PANTHER" id="PTHR43633:SF1">
    <property type="entry name" value="ALCOHOL DEHYDROGENASE YQHD"/>
    <property type="match status" value="1"/>
</dbReference>
<evidence type="ECO:0000313" key="6">
    <source>
        <dbReference type="EMBL" id="AQS38360.1"/>
    </source>
</evidence>
<evidence type="ECO:0000256" key="3">
    <source>
        <dbReference type="ARBA" id="ARBA00023002"/>
    </source>
</evidence>
<dbReference type="PANTHER" id="PTHR43633">
    <property type="entry name" value="ALCOHOL DEHYDROGENASE YQHD"/>
    <property type="match status" value="1"/>
</dbReference>
<dbReference type="Pfam" id="PF00465">
    <property type="entry name" value="Fe-ADH"/>
    <property type="match status" value="1"/>
</dbReference>
<dbReference type="AlphaFoldDB" id="A0A1S6HS62"/>
<reference evidence="6 7" key="1">
    <citation type="submission" date="2016-03" db="EMBL/GenBank/DDBJ databases">
        <title>Complete genome sequence of Shewanella psychrophila WP2, a deep sea bacterium isolated from west Pacific sediment.</title>
        <authorList>
            <person name="Xu G."/>
            <person name="Jian H."/>
        </authorList>
    </citation>
    <scope>NUCLEOTIDE SEQUENCE [LARGE SCALE GENOMIC DNA]</scope>
    <source>
        <strain evidence="6 7">WP2</strain>
    </source>
</reference>
<evidence type="ECO:0000259" key="5">
    <source>
        <dbReference type="Pfam" id="PF25137"/>
    </source>
</evidence>
<evidence type="ECO:0000259" key="4">
    <source>
        <dbReference type="Pfam" id="PF00465"/>
    </source>
</evidence>
<dbReference type="GO" id="GO:0005829">
    <property type="term" value="C:cytosol"/>
    <property type="evidence" value="ECO:0007669"/>
    <property type="project" value="TreeGrafter"/>
</dbReference>
<dbReference type="FunFam" id="3.40.50.1970:FF:000003">
    <property type="entry name" value="Alcohol dehydrogenase, iron-containing"/>
    <property type="match status" value="1"/>
</dbReference>
<dbReference type="EMBL" id="CP014782">
    <property type="protein sequence ID" value="AQS38360.1"/>
    <property type="molecule type" value="Genomic_DNA"/>
</dbReference>
<evidence type="ECO:0000313" key="7">
    <source>
        <dbReference type="Proteomes" id="UP000189545"/>
    </source>
</evidence>
<dbReference type="Pfam" id="PF25137">
    <property type="entry name" value="ADH_Fe_C"/>
    <property type="match status" value="1"/>
</dbReference>
<accession>A0A1S6HS62</accession>
<comment type="cofactor">
    <cofactor evidence="1">
        <name>Fe cation</name>
        <dbReference type="ChEBI" id="CHEBI:24875"/>
    </cofactor>
</comment>
<dbReference type="PROSITE" id="PS00913">
    <property type="entry name" value="ADH_IRON_1"/>
    <property type="match status" value="1"/>
</dbReference>
<organism evidence="6 7">
    <name type="scientific">Shewanella psychrophila</name>
    <dbReference type="NCBI Taxonomy" id="225848"/>
    <lineage>
        <taxon>Bacteria</taxon>
        <taxon>Pseudomonadati</taxon>
        <taxon>Pseudomonadota</taxon>
        <taxon>Gammaproteobacteria</taxon>
        <taxon>Alteromonadales</taxon>
        <taxon>Shewanellaceae</taxon>
        <taxon>Shewanella</taxon>
    </lineage>
</organism>
<feature type="domain" description="Fe-containing alcohol dehydrogenase-like C-terminal" evidence="5">
    <location>
        <begin position="187"/>
        <end position="355"/>
    </location>
</feature>
<dbReference type="Proteomes" id="UP000189545">
    <property type="component" value="Chromosome"/>
</dbReference>
<dbReference type="PROSITE" id="PS00060">
    <property type="entry name" value="ADH_IRON_2"/>
    <property type="match status" value="1"/>
</dbReference>
<dbReference type="InterPro" id="IPR044731">
    <property type="entry name" value="BDH-like"/>
</dbReference>
<name>A0A1S6HS62_9GAMM</name>
<gene>
    <name evidence="6" type="ORF">Sps_03218</name>
</gene>
<dbReference type="GO" id="GO:0046872">
    <property type="term" value="F:metal ion binding"/>
    <property type="evidence" value="ECO:0007669"/>
    <property type="project" value="InterPro"/>
</dbReference>
<dbReference type="Gene3D" id="1.20.1090.10">
    <property type="entry name" value="Dehydroquinate synthase-like - alpha domain"/>
    <property type="match status" value="1"/>
</dbReference>